<protein>
    <submittedName>
        <fullName evidence="3">Uncharacterized protein</fullName>
    </submittedName>
</protein>
<accession>A0A1I8AA26</accession>
<evidence type="ECO:0000313" key="2">
    <source>
        <dbReference type="Proteomes" id="UP000095287"/>
    </source>
</evidence>
<keyword evidence="2" id="KW-1185">Reference proteome</keyword>
<evidence type="ECO:0000256" key="1">
    <source>
        <dbReference type="SAM" id="MobiDB-lite"/>
    </source>
</evidence>
<sequence>MAKESCELEKSSNGPTVKSFIESSANGMVKRPPRARTSFVRPTTTPAVLPGTMGPNGEAPPPPPDRVQEQPRVFEAYRLRPRNYEGQNPAPAMDLRSLGPNDIPTPTQLRLYYSHIQGVYENSRRFWDGR</sequence>
<feature type="compositionally biased region" description="Basic and acidic residues" evidence="1">
    <location>
        <begin position="1"/>
        <end position="10"/>
    </location>
</feature>
<feature type="region of interest" description="Disordered" evidence="1">
    <location>
        <begin position="1"/>
        <end position="69"/>
    </location>
</feature>
<feature type="compositionally biased region" description="Polar residues" evidence="1">
    <location>
        <begin position="11"/>
        <end position="26"/>
    </location>
</feature>
<dbReference type="WBParaSite" id="L893_g34083.t1">
    <property type="protein sequence ID" value="L893_g34083.t1"/>
    <property type="gene ID" value="L893_g34083"/>
</dbReference>
<reference evidence="3" key="1">
    <citation type="submission" date="2016-11" db="UniProtKB">
        <authorList>
            <consortium name="WormBaseParasite"/>
        </authorList>
    </citation>
    <scope>IDENTIFICATION</scope>
</reference>
<dbReference type="AlphaFoldDB" id="A0A1I8AA26"/>
<feature type="region of interest" description="Disordered" evidence="1">
    <location>
        <begin position="81"/>
        <end position="101"/>
    </location>
</feature>
<proteinExistence type="predicted"/>
<dbReference type="Proteomes" id="UP000095287">
    <property type="component" value="Unplaced"/>
</dbReference>
<name>A0A1I8AA26_9BILA</name>
<evidence type="ECO:0000313" key="3">
    <source>
        <dbReference type="WBParaSite" id="L893_g34083.t1"/>
    </source>
</evidence>
<organism evidence="2 3">
    <name type="scientific">Steinernema glaseri</name>
    <dbReference type="NCBI Taxonomy" id="37863"/>
    <lineage>
        <taxon>Eukaryota</taxon>
        <taxon>Metazoa</taxon>
        <taxon>Ecdysozoa</taxon>
        <taxon>Nematoda</taxon>
        <taxon>Chromadorea</taxon>
        <taxon>Rhabditida</taxon>
        <taxon>Tylenchina</taxon>
        <taxon>Panagrolaimomorpha</taxon>
        <taxon>Strongyloidoidea</taxon>
        <taxon>Steinernematidae</taxon>
        <taxon>Steinernema</taxon>
    </lineage>
</organism>